<keyword evidence="4" id="KW-0326">Glycosidase</keyword>
<comment type="similarity">
    <text evidence="1 6">Belongs to the glycosyl hydrolase 1 family.</text>
</comment>
<accession>A0A1F5ZH78</accession>
<proteinExistence type="inferred from homology"/>
<dbReference type="InterPro" id="IPR001360">
    <property type="entry name" value="Glyco_hydro_1"/>
</dbReference>
<dbReference type="Pfam" id="PF00232">
    <property type="entry name" value="Glyco_hydro_1"/>
    <property type="match status" value="1"/>
</dbReference>
<evidence type="ECO:0000313" key="8">
    <source>
        <dbReference type="Proteomes" id="UP000177268"/>
    </source>
</evidence>
<keyword evidence="3" id="KW-0378">Hydrolase</keyword>
<evidence type="ECO:0000256" key="2">
    <source>
        <dbReference type="ARBA" id="ARBA00012744"/>
    </source>
</evidence>
<dbReference type="GO" id="GO:0005829">
    <property type="term" value="C:cytosol"/>
    <property type="evidence" value="ECO:0007669"/>
    <property type="project" value="TreeGrafter"/>
</dbReference>
<evidence type="ECO:0000256" key="3">
    <source>
        <dbReference type="ARBA" id="ARBA00022801"/>
    </source>
</evidence>
<dbReference type="SUPFAM" id="SSF51445">
    <property type="entry name" value="(Trans)glycosidases"/>
    <property type="match status" value="1"/>
</dbReference>
<dbReference type="InterPro" id="IPR018120">
    <property type="entry name" value="Glyco_hydro_1_AS"/>
</dbReference>
<dbReference type="PROSITE" id="PS00572">
    <property type="entry name" value="GLYCOSYL_HYDROL_F1_1"/>
    <property type="match status" value="1"/>
</dbReference>
<sequence length="486" mass="55283">MTAIGFPDTFCFGVADADLQVIGEKYTCAEEKSVRTMWSYFAQHSGKCFQHQGPEEGIDRYHKWQDDIRLMSSLGVKHYRTSVSMSRILKENGEVNRNAVTWYTNYFKTLKKNGIAIYATLYHWELPLYLHEIGGWKNPRVIDVFVKHARAVAENLGEYIDEYFILNEPWCASMLSYHLGAHAPGETNLKGALTAAHHLLLAQGAAYEALLHLNNDLKISTVVNVEPSYAFSLRENDREAARRADGYFNRWFLDPVYLGSYPEDMVALYGKDMPKVKAADMKTIAIGINLYTLGINNYCGRINRYDPKAPLGYSSVNKPGAPTNDLGWPIFVPPYYPEALYDILQQVYYSYQSHGLKRLYITENGMALESKVSLRNPVPSLVGGTGTGVMGDEKVVNDQRRVEYLKAHITQVYKAVQRGIPIEGYFAWTLMDNFEWAEGYRPKSAFGMVYVDRTTMERIPKQSALWYANLMKTNTISTFKGVTLQE</sequence>
<feature type="active site" description="Nucleophile" evidence="5">
    <location>
        <position position="363"/>
    </location>
</feature>
<dbReference type="AlphaFoldDB" id="A0A1F5ZH78"/>
<evidence type="ECO:0000256" key="4">
    <source>
        <dbReference type="ARBA" id="ARBA00023295"/>
    </source>
</evidence>
<organism evidence="7 8">
    <name type="scientific">Candidatus Gottesmanbacteria bacterium RBG_13_45_10</name>
    <dbReference type="NCBI Taxonomy" id="1798370"/>
    <lineage>
        <taxon>Bacteria</taxon>
        <taxon>Candidatus Gottesmaniibacteriota</taxon>
    </lineage>
</organism>
<evidence type="ECO:0000256" key="6">
    <source>
        <dbReference type="RuleBase" id="RU003690"/>
    </source>
</evidence>
<dbReference type="EC" id="3.2.1.21" evidence="2"/>
<dbReference type="InterPro" id="IPR017853">
    <property type="entry name" value="GH"/>
</dbReference>
<dbReference type="PANTHER" id="PTHR10353:SF36">
    <property type="entry name" value="LP05116P"/>
    <property type="match status" value="1"/>
</dbReference>
<reference evidence="7 8" key="1">
    <citation type="journal article" date="2016" name="Nat. Commun.">
        <title>Thousands of microbial genomes shed light on interconnected biogeochemical processes in an aquifer system.</title>
        <authorList>
            <person name="Anantharaman K."/>
            <person name="Brown C.T."/>
            <person name="Hug L.A."/>
            <person name="Sharon I."/>
            <person name="Castelle C.J."/>
            <person name="Probst A.J."/>
            <person name="Thomas B.C."/>
            <person name="Singh A."/>
            <person name="Wilkins M.J."/>
            <person name="Karaoz U."/>
            <person name="Brodie E.L."/>
            <person name="Williams K.H."/>
            <person name="Hubbard S.S."/>
            <person name="Banfield J.F."/>
        </authorList>
    </citation>
    <scope>NUCLEOTIDE SEQUENCE [LARGE SCALE GENOMIC DNA]</scope>
</reference>
<evidence type="ECO:0000256" key="5">
    <source>
        <dbReference type="PROSITE-ProRule" id="PRU10055"/>
    </source>
</evidence>
<dbReference type="STRING" id="1798370.A2Z00_02910"/>
<protein>
    <recommendedName>
        <fullName evidence="2">beta-glucosidase</fullName>
        <ecNumber evidence="2">3.2.1.21</ecNumber>
    </recommendedName>
</protein>
<gene>
    <name evidence="7" type="ORF">A2Z00_02910</name>
</gene>
<dbReference type="GO" id="GO:0016052">
    <property type="term" value="P:carbohydrate catabolic process"/>
    <property type="evidence" value="ECO:0007669"/>
    <property type="project" value="TreeGrafter"/>
</dbReference>
<evidence type="ECO:0000256" key="1">
    <source>
        <dbReference type="ARBA" id="ARBA00010838"/>
    </source>
</evidence>
<evidence type="ECO:0000313" key="7">
    <source>
        <dbReference type="EMBL" id="OGG11472.1"/>
    </source>
</evidence>
<dbReference type="EMBL" id="MFIZ01000027">
    <property type="protein sequence ID" value="OGG11472.1"/>
    <property type="molecule type" value="Genomic_DNA"/>
</dbReference>
<comment type="caution">
    <text evidence="7">The sequence shown here is derived from an EMBL/GenBank/DDBJ whole genome shotgun (WGS) entry which is preliminary data.</text>
</comment>
<dbReference type="GO" id="GO:0008422">
    <property type="term" value="F:beta-glucosidase activity"/>
    <property type="evidence" value="ECO:0007669"/>
    <property type="project" value="UniProtKB-EC"/>
</dbReference>
<dbReference type="PANTHER" id="PTHR10353">
    <property type="entry name" value="GLYCOSYL HYDROLASE"/>
    <property type="match status" value="1"/>
</dbReference>
<dbReference type="PRINTS" id="PR00131">
    <property type="entry name" value="GLHYDRLASE1"/>
</dbReference>
<name>A0A1F5ZH78_9BACT</name>
<dbReference type="Proteomes" id="UP000177268">
    <property type="component" value="Unassembled WGS sequence"/>
</dbReference>
<dbReference type="Gene3D" id="3.20.20.80">
    <property type="entry name" value="Glycosidases"/>
    <property type="match status" value="1"/>
</dbReference>